<evidence type="ECO:0000256" key="3">
    <source>
        <dbReference type="SAM" id="Coils"/>
    </source>
</evidence>
<dbReference type="SUPFAM" id="SSF55785">
    <property type="entry name" value="PYP-like sensor domain (PAS domain)"/>
    <property type="match status" value="1"/>
</dbReference>
<dbReference type="NCBIfam" id="TIGR00254">
    <property type="entry name" value="GGDEF"/>
    <property type="match status" value="1"/>
</dbReference>
<proteinExistence type="predicted"/>
<dbReference type="GO" id="GO:0052621">
    <property type="term" value="F:diguanylate cyclase activity"/>
    <property type="evidence" value="ECO:0007669"/>
    <property type="project" value="UniProtKB-EC"/>
</dbReference>
<evidence type="ECO:0000313" key="8">
    <source>
        <dbReference type="EMBL" id="MBK6973390.1"/>
    </source>
</evidence>
<dbReference type="CDD" id="cd01949">
    <property type="entry name" value="GGDEF"/>
    <property type="match status" value="1"/>
</dbReference>
<keyword evidence="4" id="KW-0472">Membrane</keyword>
<dbReference type="CDD" id="cd00130">
    <property type="entry name" value="PAS"/>
    <property type="match status" value="1"/>
</dbReference>
<evidence type="ECO:0000313" key="9">
    <source>
        <dbReference type="Proteomes" id="UP000807785"/>
    </source>
</evidence>
<evidence type="ECO:0000256" key="1">
    <source>
        <dbReference type="ARBA" id="ARBA00012528"/>
    </source>
</evidence>
<organism evidence="8 9">
    <name type="scientific">Candidatus Methylophosphatis roskildensis</name>
    <dbReference type="NCBI Taxonomy" id="2899263"/>
    <lineage>
        <taxon>Bacteria</taxon>
        <taxon>Pseudomonadati</taxon>
        <taxon>Pseudomonadota</taxon>
        <taxon>Betaproteobacteria</taxon>
        <taxon>Nitrosomonadales</taxon>
        <taxon>Sterolibacteriaceae</taxon>
        <taxon>Candidatus Methylophosphatis</taxon>
    </lineage>
</organism>
<dbReference type="PANTHER" id="PTHR45138">
    <property type="entry name" value="REGULATORY COMPONENTS OF SENSORY TRANSDUCTION SYSTEM"/>
    <property type="match status" value="1"/>
</dbReference>
<dbReference type="Gene3D" id="3.30.450.20">
    <property type="entry name" value="PAS domain"/>
    <property type="match status" value="1"/>
</dbReference>
<dbReference type="PROSITE" id="PS50112">
    <property type="entry name" value="PAS"/>
    <property type="match status" value="1"/>
</dbReference>
<feature type="coiled-coil region" evidence="3">
    <location>
        <begin position="307"/>
        <end position="341"/>
    </location>
</feature>
<dbReference type="SUPFAM" id="SSF55073">
    <property type="entry name" value="Nucleotide cyclase"/>
    <property type="match status" value="1"/>
</dbReference>
<evidence type="ECO:0000256" key="2">
    <source>
        <dbReference type="ARBA" id="ARBA00034247"/>
    </source>
</evidence>
<dbReference type="Pfam" id="PF08448">
    <property type="entry name" value="PAS_4"/>
    <property type="match status" value="1"/>
</dbReference>
<gene>
    <name evidence="8" type="ORF">IPH26_10750</name>
</gene>
<dbReference type="EMBL" id="JADJEV010000003">
    <property type="protein sequence ID" value="MBK6973390.1"/>
    <property type="molecule type" value="Genomic_DNA"/>
</dbReference>
<keyword evidence="3" id="KW-0175">Coiled coil</keyword>
<feature type="transmembrane region" description="Helical" evidence="4">
    <location>
        <begin position="157"/>
        <end position="176"/>
    </location>
</feature>
<keyword evidence="4" id="KW-0812">Transmembrane</keyword>
<evidence type="ECO:0000259" key="5">
    <source>
        <dbReference type="PROSITE" id="PS50112"/>
    </source>
</evidence>
<comment type="catalytic activity">
    <reaction evidence="2">
        <text>2 GTP = 3',3'-c-di-GMP + 2 diphosphate</text>
        <dbReference type="Rhea" id="RHEA:24898"/>
        <dbReference type="ChEBI" id="CHEBI:33019"/>
        <dbReference type="ChEBI" id="CHEBI:37565"/>
        <dbReference type="ChEBI" id="CHEBI:58805"/>
        <dbReference type="EC" id="2.7.7.65"/>
    </reaction>
</comment>
<dbReference type="InterPro" id="IPR050469">
    <property type="entry name" value="Diguanylate_Cyclase"/>
</dbReference>
<dbReference type="InterPro" id="IPR029787">
    <property type="entry name" value="Nucleotide_cyclase"/>
</dbReference>
<dbReference type="InterPro" id="IPR035965">
    <property type="entry name" value="PAS-like_dom_sf"/>
</dbReference>
<name>A0A9D7HU74_9PROT</name>
<protein>
    <recommendedName>
        <fullName evidence="1">diguanylate cyclase</fullName>
        <ecNumber evidence="1">2.7.7.65</ecNumber>
    </recommendedName>
</protein>
<evidence type="ECO:0000256" key="4">
    <source>
        <dbReference type="SAM" id="Phobius"/>
    </source>
</evidence>
<dbReference type="InterPro" id="IPR000014">
    <property type="entry name" value="PAS"/>
</dbReference>
<dbReference type="InterPro" id="IPR000160">
    <property type="entry name" value="GGDEF_dom"/>
</dbReference>
<dbReference type="Proteomes" id="UP000807785">
    <property type="component" value="Unassembled WGS sequence"/>
</dbReference>
<dbReference type="EC" id="2.7.7.65" evidence="1"/>
<dbReference type="GO" id="GO:1902201">
    <property type="term" value="P:negative regulation of bacterial-type flagellum-dependent cell motility"/>
    <property type="evidence" value="ECO:0007669"/>
    <property type="project" value="TreeGrafter"/>
</dbReference>
<dbReference type="SMART" id="SM00267">
    <property type="entry name" value="GGDEF"/>
    <property type="match status" value="1"/>
</dbReference>
<keyword evidence="4" id="KW-1133">Transmembrane helix</keyword>
<dbReference type="PANTHER" id="PTHR45138:SF9">
    <property type="entry name" value="DIGUANYLATE CYCLASE DGCM-RELATED"/>
    <property type="match status" value="1"/>
</dbReference>
<feature type="domain" description="PAC" evidence="6">
    <location>
        <begin position="267"/>
        <end position="319"/>
    </location>
</feature>
<dbReference type="PROSITE" id="PS50887">
    <property type="entry name" value="GGDEF"/>
    <property type="match status" value="1"/>
</dbReference>
<dbReference type="PROSITE" id="PS50113">
    <property type="entry name" value="PAC"/>
    <property type="match status" value="1"/>
</dbReference>
<dbReference type="InterPro" id="IPR000700">
    <property type="entry name" value="PAS-assoc_C"/>
</dbReference>
<feature type="domain" description="PAS" evidence="5">
    <location>
        <begin position="189"/>
        <end position="234"/>
    </location>
</feature>
<dbReference type="InterPro" id="IPR013656">
    <property type="entry name" value="PAS_4"/>
</dbReference>
<dbReference type="InterPro" id="IPR043128">
    <property type="entry name" value="Rev_trsase/Diguanyl_cyclase"/>
</dbReference>
<dbReference type="Gene3D" id="3.30.70.270">
    <property type="match status" value="1"/>
</dbReference>
<reference evidence="8" key="1">
    <citation type="submission" date="2020-10" db="EMBL/GenBank/DDBJ databases">
        <title>Connecting structure to function with the recovery of over 1000 high-quality activated sludge metagenome-assembled genomes encoding full-length rRNA genes using long-read sequencing.</title>
        <authorList>
            <person name="Singleton C.M."/>
            <person name="Petriglieri F."/>
            <person name="Kristensen J.M."/>
            <person name="Kirkegaard R.H."/>
            <person name="Michaelsen T.Y."/>
            <person name="Andersen M.H."/>
            <person name="Karst S.M."/>
            <person name="Dueholm M.S."/>
            <person name="Nielsen P.H."/>
            <person name="Albertsen M."/>
        </authorList>
    </citation>
    <scope>NUCLEOTIDE SEQUENCE</scope>
    <source>
        <strain evidence="8">Bjer_18-Q3-R1-45_BAT3C.347</strain>
    </source>
</reference>
<dbReference type="AlphaFoldDB" id="A0A9D7HU74"/>
<dbReference type="FunFam" id="3.30.70.270:FF:000001">
    <property type="entry name" value="Diguanylate cyclase domain protein"/>
    <property type="match status" value="1"/>
</dbReference>
<dbReference type="GO" id="GO:0043709">
    <property type="term" value="P:cell adhesion involved in single-species biofilm formation"/>
    <property type="evidence" value="ECO:0007669"/>
    <property type="project" value="TreeGrafter"/>
</dbReference>
<dbReference type="NCBIfam" id="TIGR00229">
    <property type="entry name" value="sensory_box"/>
    <property type="match status" value="1"/>
</dbReference>
<sequence length="510" mass="55675">MSISLAKLLRLGPVARLSIGLVSVALALVLAAELILDALPGQASGERQMRQRYAENLAVTIAPLIEADNEALLGRILQQVVTRGGDILSTAVRRSDGTLLAERGDHALHWIAPEAGRSTDNHVRVPLNAGRTHWGDLEISFAPAGPRSVADWLRQPTVLVVVLLATLGLLLFYAYLRRALQYLDPSAVVPDRVRKAYDALGDGLLVLDQDGRIVLANRAFRKLHRDADNELQGRKASELEWLDAAMSKRDPPGAPWDEVLREQGAVADERLSISQADGGSIETVVGCSPIMDGSGRLRGCMVTFDDVSELQRTNEQLHQTMSELEASRSQIRAQNDELRLLATRDPMTGCVNRRALFENAGDLFEHAAKQGGDLCCVMTDIDYFKRFNDKYGHAVGDQVIQAVARTLLRVTRGSDVVCRYGGEEFCVILPNTSSEQAMQIAEKLRASIEESASAALRTIRVERITSSFGVASIVQGAADLEELIVQADNALYKAKEDGRNRVSLWQAPAG</sequence>
<comment type="caution">
    <text evidence="8">The sequence shown here is derived from an EMBL/GenBank/DDBJ whole genome shotgun (WGS) entry which is preliminary data.</text>
</comment>
<feature type="domain" description="GGDEF" evidence="7">
    <location>
        <begin position="372"/>
        <end position="507"/>
    </location>
</feature>
<dbReference type="Pfam" id="PF00990">
    <property type="entry name" value="GGDEF"/>
    <property type="match status" value="1"/>
</dbReference>
<evidence type="ECO:0000259" key="6">
    <source>
        <dbReference type="PROSITE" id="PS50113"/>
    </source>
</evidence>
<accession>A0A9D7HU74</accession>
<evidence type="ECO:0000259" key="7">
    <source>
        <dbReference type="PROSITE" id="PS50887"/>
    </source>
</evidence>
<dbReference type="GO" id="GO:0005886">
    <property type="term" value="C:plasma membrane"/>
    <property type="evidence" value="ECO:0007669"/>
    <property type="project" value="TreeGrafter"/>
</dbReference>